<evidence type="ECO:0000313" key="7">
    <source>
        <dbReference type="Proteomes" id="UP001500368"/>
    </source>
</evidence>
<comment type="caution">
    <text evidence="6">The sequence shown here is derived from an EMBL/GenBank/DDBJ whole genome shotgun (WGS) entry which is preliminary data.</text>
</comment>
<feature type="domain" description="Glycosyltransferase 2-like" evidence="5">
    <location>
        <begin position="17"/>
        <end position="182"/>
    </location>
</feature>
<evidence type="ECO:0000259" key="5">
    <source>
        <dbReference type="Pfam" id="PF00535"/>
    </source>
</evidence>
<proteinExistence type="inferred from homology"/>
<evidence type="ECO:0000256" key="4">
    <source>
        <dbReference type="ARBA" id="ARBA00022679"/>
    </source>
</evidence>
<dbReference type="PANTHER" id="PTHR43179">
    <property type="entry name" value="RHAMNOSYLTRANSFERASE WBBL"/>
    <property type="match status" value="1"/>
</dbReference>
<sequence length="319" mass="35703">MPNKPGSSQITVEGTWILVCTYQRNELLAQLLDSLAAVRLPADSSLTAPQVIIVDNAPEPAAAQTVAEHLPSAVYLHQPVPGISSARNASLDAVPQDAQAVIFIDDDEYVPAHWLSAMIDTANATGADAVTGPVLPVFEEGEPEWLANYGFVRKLEHPEGPYPRRPATHNSLVRFEWFAERGMRFDEMFNFTGGEDSDLFERMQRAGAKYWWTKDVLIYETIPADRSTQAWLHQRASRGGYVRTLKIRRRLPGPVVPLRIAGEGVLRLGYSAARVSAKKLRRKPVTFKDHYYWHEGLGMITALAGRRRIEYARQDAQPE</sequence>
<evidence type="ECO:0000256" key="2">
    <source>
        <dbReference type="ARBA" id="ARBA00006739"/>
    </source>
</evidence>
<keyword evidence="4" id="KW-0808">Transferase</keyword>
<dbReference type="InterPro" id="IPR001173">
    <property type="entry name" value="Glyco_trans_2-like"/>
</dbReference>
<keyword evidence="7" id="KW-1185">Reference proteome</keyword>
<comment type="pathway">
    <text evidence="1">Cell wall biogenesis; cell wall polysaccharide biosynthesis.</text>
</comment>
<dbReference type="Gene3D" id="3.90.550.10">
    <property type="entry name" value="Spore Coat Polysaccharide Biosynthesis Protein SpsA, Chain A"/>
    <property type="match status" value="1"/>
</dbReference>
<dbReference type="Proteomes" id="UP001500368">
    <property type="component" value="Unassembled WGS sequence"/>
</dbReference>
<protein>
    <submittedName>
        <fullName evidence="6">Glycosyltransferase family 2 protein</fullName>
    </submittedName>
</protein>
<dbReference type="RefSeq" id="WP_345478553.1">
    <property type="nucleotide sequence ID" value="NZ_BAABLW010000007.1"/>
</dbReference>
<reference evidence="7" key="1">
    <citation type="journal article" date="2019" name="Int. J. Syst. Evol. Microbiol.">
        <title>The Global Catalogue of Microorganisms (GCM) 10K type strain sequencing project: providing services to taxonomists for standard genome sequencing and annotation.</title>
        <authorList>
            <consortium name="The Broad Institute Genomics Platform"/>
            <consortium name="The Broad Institute Genome Sequencing Center for Infectious Disease"/>
            <person name="Wu L."/>
            <person name="Ma J."/>
        </authorList>
    </citation>
    <scope>NUCLEOTIDE SEQUENCE [LARGE SCALE GENOMIC DNA]</scope>
    <source>
        <strain evidence="7">JCM 19129</strain>
    </source>
</reference>
<evidence type="ECO:0000256" key="3">
    <source>
        <dbReference type="ARBA" id="ARBA00022676"/>
    </source>
</evidence>
<dbReference type="InterPro" id="IPR029044">
    <property type="entry name" value="Nucleotide-diphossugar_trans"/>
</dbReference>
<dbReference type="SUPFAM" id="SSF53448">
    <property type="entry name" value="Nucleotide-diphospho-sugar transferases"/>
    <property type="match status" value="1"/>
</dbReference>
<gene>
    <name evidence="6" type="ORF">GCM10025790_27480</name>
</gene>
<accession>A0ABP9G508</accession>
<evidence type="ECO:0000256" key="1">
    <source>
        <dbReference type="ARBA" id="ARBA00004776"/>
    </source>
</evidence>
<comment type="similarity">
    <text evidence="2">Belongs to the glycosyltransferase 2 family.</text>
</comment>
<organism evidence="6 7">
    <name type="scientific">Nesterenkonia rhizosphaerae</name>
    <dbReference type="NCBI Taxonomy" id="1348272"/>
    <lineage>
        <taxon>Bacteria</taxon>
        <taxon>Bacillati</taxon>
        <taxon>Actinomycetota</taxon>
        <taxon>Actinomycetes</taxon>
        <taxon>Micrococcales</taxon>
        <taxon>Micrococcaceae</taxon>
        <taxon>Nesterenkonia</taxon>
    </lineage>
</organism>
<dbReference type="EMBL" id="BAABLW010000007">
    <property type="protein sequence ID" value="GAA4927729.1"/>
    <property type="molecule type" value="Genomic_DNA"/>
</dbReference>
<dbReference type="CDD" id="cd00761">
    <property type="entry name" value="Glyco_tranf_GTA_type"/>
    <property type="match status" value="1"/>
</dbReference>
<name>A0ABP9G508_9MICC</name>
<keyword evidence="3" id="KW-0328">Glycosyltransferase</keyword>
<evidence type="ECO:0000313" key="6">
    <source>
        <dbReference type="EMBL" id="GAA4927729.1"/>
    </source>
</evidence>
<dbReference type="Pfam" id="PF00535">
    <property type="entry name" value="Glycos_transf_2"/>
    <property type="match status" value="1"/>
</dbReference>
<dbReference type="PANTHER" id="PTHR43179:SF12">
    <property type="entry name" value="GALACTOFURANOSYLTRANSFERASE GLFT2"/>
    <property type="match status" value="1"/>
</dbReference>